<dbReference type="AlphaFoldDB" id="A0A6A3BXU6"/>
<evidence type="ECO:0000256" key="1">
    <source>
        <dbReference type="ARBA" id="ARBA00004123"/>
    </source>
</evidence>
<dbReference type="SMART" id="SM00353">
    <property type="entry name" value="HLH"/>
    <property type="match status" value="1"/>
</dbReference>
<protein>
    <submittedName>
        <fullName evidence="8">Basic helix-loop-helix DNA-binding superfamily protein, putative isoform 2</fullName>
    </submittedName>
</protein>
<evidence type="ECO:0000256" key="4">
    <source>
        <dbReference type="ARBA" id="ARBA00023163"/>
    </source>
</evidence>
<dbReference type="PROSITE" id="PS50888">
    <property type="entry name" value="BHLH"/>
    <property type="match status" value="1"/>
</dbReference>
<proteinExistence type="predicted"/>
<evidence type="ECO:0000256" key="2">
    <source>
        <dbReference type="ARBA" id="ARBA00023015"/>
    </source>
</evidence>
<dbReference type="EMBL" id="VEPZ02000781">
    <property type="protein sequence ID" value="KAE8719809.1"/>
    <property type="molecule type" value="Genomic_DNA"/>
</dbReference>
<dbReference type="PANTHER" id="PTHR12565:SF184">
    <property type="entry name" value="BHLH TRANSCRIPTION FACTOR"/>
    <property type="match status" value="1"/>
</dbReference>
<feature type="domain" description="BHLH" evidence="7">
    <location>
        <begin position="367"/>
        <end position="417"/>
    </location>
</feature>
<dbReference type="PANTHER" id="PTHR12565">
    <property type="entry name" value="STEROL REGULATORY ELEMENT-BINDING PROTEIN"/>
    <property type="match status" value="1"/>
</dbReference>
<gene>
    <name evidence="8" type="ORF">F3Y22_tig00109926pilonHSYRG00245</name>
</gene>
<feature type="region of interest" description="Disordered" evidence="6">
    <location>
        <begin position="228"/>
        <end position="333"/>
    </location>
</feature>
<keyword evidence="2" id="KW-0805">Transcription regulation</keyword>
<keyword evidence="9" id="KW-1185">Reference proteome</keyword>
<evidence type="ECO:0000259" key="7">
    <source>
        <dbReference type="PROSITE" id="PS50888"/>
    </source>
</evidence>
<dbReference type="SUPFAM" id="SSF47459">
    <property type="entry name" value="HLH, helix-loop-helix DNA-binding domain"/>
    <property type="match status" value="1"/>
</dbReference>
<dbReference type="GO" id="GO:0003700">
    <property type="term" value="F:DNA-binding transcription factor activity"/>
    <property type="evidence" value="ECO:0007669"/>
    <property type="project" value="TreeGrafter"/>
</dbReference>
<dbReference type="CDD" id="cd18919">
    <property type="entry name" value="bHLH_AtBPE_like"/>
    <property type="match status" value="1"/>
</dbReference>
<dbReference type="GO" id="GO:0003677">
    <property type="term" value="F:DNA binding"/>
    <property type="evidence" value="ECO:0007669"/>
    <property type="project" value="UniProtKB-KW"/>
</dbReference>
<dbReference type="InterPro" id="IPR024097">
    <property type="entry name" value="bHLH_ZIP_TF"/>
</dbReference>
<feature type="compositionally biased region" description="Basic and acidic residues" evidence="6">
    <location>
        <begin position="1"/>
        <end position="15"/>
    </location>
</feature>
<dbReference type="Pfam" id="PF00010">
    <property type="entry name" value="HLH"/>
    <property type="match status" value="1"/>
</dbReference>
<dbReference type="Gene3D" id="4.10.280.10">
    <property type="entry name" value="Helix-loop-helix DNA-binding domain"/>
    <property type="match status" value="1"/>
</dbReference>
<evidence type="ECO:0000256" key="6">
    <source>
        <dbReference type="SAM" id="MobiDB-lite"/>
    </source>
</evidence>
<evidence type="ECO:0000313" key="9">
    <source>
        <dbReference type="Proteomes" id="UP000436088"/>
    </source>
</evidence>
<comment type="subcellular location">
    <subcellularLocation>
        <location evidence="1">Nucleus</location>
    </subcellularLocation>
</comment>
<evidence type="ECO:0000256" key="3">
    <source>
        <dbReference type="ARBA" id="ARBA00023125"/>
    </source>
</evidence>
<keyword evidence="3 8" id="KW-0238">DNA-binding</keyword>
<dbReference type="FunFam" id="4.10.280.10:FF:000002">
    <property type="entry name" value="Basic helix-loop-helix transcription factor"/>
    <property type="match status" value="1"/>
</dbReference>
<dbReference type="InterPro" id="IPR011598">
    <property type="entry name" value="bHLH_dom"/>
</dbReference>
<dbReference type="Proteomes" id="UP000436088">
    <property type="component" value="Unassembled WGS sequence"/>
</dbReference>
<feature type="compositionally biased region" description="Basic and acidic residues" evidence="6">
    <location>
        <begin position="230"/>
        <end position="255"/>
    </location>
</feature>
<dbReference type="GO" id="GO:0046983">
    <property type="term" value="F:protein dimerization activity"/>
    <property type="evidence" value="ECO:0007669"/>
    <property type="project" value="InterPro"/>
</dbReference>
<comment type="caution">
    <text evidence="8">The sequence shown here is derived from an EMBL/GenBank/DDBJ whole genome shotgun (WGS) entry which is preliminary data.</text>
</comment>
<dbReference type="GO" id="GO:0005634">
    <property type="term" value="C:nucleus"/>
    <property type="evidence" value="ECO:0007669"/>
    <property type="project" value="UniProtKB-SubCell"/>
</dbReference>
<reference evidence="8" key="1">
    <citation type="submission" date="2019-09" db="EMBL/GenBank/DDBJ databases">
        <title>Draft genome information of white flower Hibiscus syriacus.</title>
        <authorList>
            <person name="Kim Y.-M."/>
        </authorList>
    </citation>
    <scope>NUCLEOTIDE SEQUENCE [LARGE SCALE GENOMIC DNA]</scope>
    <source>
        <strain evidence="8">YM2019G1</strain>
    </source>
</reference>
<name>A0A6A3BXU6_HIBSY</name>
<keyword evidence="4" id="KW-0804">Transcription</keyword>
<evidence type="ECO:0000256" key="5">
    <source>
        <dbReference type="ARBA" id="ARBA00023242"/>
    </source>
</evidence>
<accession>A0A6A3BXU6</accession>
<keyword evidence="5" id="KW-0539">Nucleus</keyword>
<feature type="region of interest" description="Disordered" evidence="6">
    <location>
        <begin position="1"/>
        <end position="22"/>
    </location>
</feature>
<evidence type="ECO:0000313" key="8">
    <source>
        <dbReference type="EMBL" id="KAE8719809.1"/>
    </source>
</evidence>
<sequence>MDIGEKDKSELENRNENSINYETPVLPSDWQFGGANLTSSGTSVVPCSNPLAIGSSCASASMADSFDSNLWEHPSNSQNLGFCGINVQNGAISSNAMDTGKGTLTSLRGSIDRTFDMGWNAASSALKGRFFLPNTTGILPQSLSQFPVDSTFIEGAVRFSSFNEGSFSDMVSPFGMPESTALYSRGMGLMPGPEDMFAVNGRKSVSGVESQKSKLNVTEATRDACLQVENRAKESPLENERKSESLVRAKQEAKHGIGGSGNESDEAVFSGHDVGQEEPSTFNGTGGEPSAKGLSLKKRKRGLQDAEVDQAKGGRPPTEAAGDGAENQQKGDQKQTTFINMTAGKQGSPASHPPKEEYIHVRARRGQATNSHSLAERVRREKISERMKFLQDLVPGCSKVTGKAVMLDEIINYVQSLQRQVEFLSMKLAMVNPRLDFNIEGLLAKDLVQSRTCPSSTLGFSPDLSVNYPSLRPSQPGLVQAALPVMGNNDDVIHRSLTSHLTSMIGGLKEPNQLSNAWEDELHNVAQMNYEIGAPSNSLNHTLPLFRRLKYRHTLSPPYIYLAQGSLTVLSVKDQVKTYSVTMWRCGTPFERGNVLVS</sequence>
<dbReference type="InterPro" id="IPR036638">
    <property type="entry name" value="HLH_DNA-bd_sf"/>
</dbReference>
<organism evidence="8 9">
    <name type="scientific">Hibiscus syriacus</name>
    <name type="common">Rose of Sharon</name>
    <dbReference type="NCBI Taxonomy" id="106335"/>
    <lineage>
        <taxon>Eukaryota</taxon>
        <taxon>Viridiplantae</taxon>
        <taxon>Streptophyta</taxon>
        <taxon>Embryophyta</taxon>
        <taxon>Tracheophyta</taxon>
        <taxon>Spermatophyta</taxon>
        <taxon>Magnoliopsida</taxon>
        <taxon>eudicotyledons</taxon>
        <taxon>Gunneridae</taxon>
        <taxon>Pentapetalae</taxon>
        <taxon>rosids</taxon>
        <taxon>malvids</taxon>
        <taxon>Malvales</taxon>
        <taxon>Malvaceae</taxon>
        <taxon>Malvoideae</taxon>
        <taxon>Hibiscus</taxon>
    </lineage>
</organism>